<dbReference type="InterPro" id="IPR036097">
    <property type="entry name" value="HisK_dim/P_sf"/>
</dbReference>
<dbReference type="RefSeq" id="WP_057181675.1">
    <property type="nucleotide sequence ID" value="NZ_BDQM01000005.1"/>
</dbReference>
<evidence type="ECO:0000313" key="7">
    <source>
        <dbReference type="Proteomes" id="UP000197068"/>
    </source>
</evidence>
<dbReference type="GO" id="GO:0016301">
    <property type="term" value="F:kinase activity"/>
    <property type="evidence" value="ECO:0007669"/>
    <property type="project" value="UniProtKB-KW"/>
</dbReference>
<evidence type="ECO:0000313" key="6">
    <source>
        <dbReference type="EMBL" id="GAW95431.1"/>
    </source>
</evidence>
<dbReference type="EMBL" id="BDQM01000005">
    <property type="protein sequence ID" value="GAW95431.1"/>
    <property type="molecule type" value="Genomic_DNA"/>
</dbReference>
<dbReference type="CDD" id="cd00082">
    <property type="entry name" value="HisKA"/>
    <property type="match status" value="1"/>
</dbReference>
<feature type="transmembrane region" description="Helical" evidence="4">
    <location>
        <begin position="25"/>
        <end position="50"/>
    </location>
</feature>
<keyword evidence="4" id="KW-0812">Transmembrane</keyword>
<dbReference type="Pfam" id="PF02518">
    <property type="entry name" value="HATPase_c"/>
    <property type="match status" value="1"/>
</dbReference>
<dbReference type="Gene3D" id="1.10.287.130">
    <property type="match status" value="1"/>
</dbReference>
<dbReference type="InterPro" id="IPR005467">
    <property type="entry name" value="His_kinase_dom"/>
</dbReference>
<name>A0ABQ0MST0_9GAMM</name>
<feature type="transmembrane region" description="Helical" evidence="4">
    <location>
        <begin position="98"/>
        <end position="119"/>
    </location>
</feature>
<dbReference type="Gene3D" id="3.30.565.10">
    <property type="entry name" value="Histidine kinase-like ATPase, C-terminal domain"/>
    <property type="match status" value="1"/>
</dbReference>
<dbReference type="PANTHER" id="PTHR43065">
    <property type="entry name" value="SENSOR HISTIDINE KINASE"/>
    <property type="match status" value="1"/>
</dbReference>
<dbReference type="InterPro" id="IPR036890">
    <property type="entry name" value="HATPase_C_sf"/>
</dbReference>
<organism evidence="6 7">
    <name type="scientific">Colwellia marinimaniae</name>
    <dbReference type="NCBI Taxonomy" id="1513592"/>
    <lineage>
        <taxon>Bacteria</taxon>
        <taxon>Pseudomonadati</taxon>
        <taxon>Pseudomonadota</taxon>
        <taxon>Gammaproteobacteria</taxon>
        <taxon>Alteromonadales</taxon>
        <taxon>Colwelliaceae</taxon>
        <taxon>Colwellia</taxon>
    </lineage>
</organism>
<dbReference type="Proteomes" id="UP000197068">
    <property type="component" value="Unassembled WGS sequence"/>
</dbReference>
<evidence type="ECO:0000256" key="2">
    <source>
        <dbReference type="ARBA" id="ARBA00012438"/>
    </source>
</evidence>
<dbReference type="SMART" id="SM00387">
    <property type="entry name" value="HATPase_c"/>
    <property type="match status" value="1"/>
</dbReference>
<evidence type="ECO:0000259" key="5">
    <source>
        <dbReference type="PROSITE" id="PS50109"/>
    </source>
</evidence>
<dbReference type="PROSITE" id="PS50109">
    <property type="entry name" value="HIS_KIN"/>
    <property type="match status" value="1"/>
</dbReference>
<reference evidence="6 7" key="1">
    <citation type="submission" date="2017-06" db="EMBL/GenBank/DDBJ databases">
        <title>Whole Genome Sequences of Colwellia marinimaniae MTCD1.</title>
        <authorList>
            <person name="Kusumoto H."/>
            <person name="Inoue M."/>
            <person name="Tanikawa K."/>
            <person name="Maeji H."/>
            <person name="Cameron J.H."/>
            <person name="Bartlett D.H."/>
        </authorList>
    </citation>
    <scope>NUCLEOTIDE SEQUENCE [LARGE SCALE GENOMIC DNA]</scope>
    <source>
        <strain evidence="6 7">MTCD1</strain>
    </source>
</reference>
<dbReference type="PANTHER" id="PTHR43065:SF42">
    <property type="entry name" value="TWO-COMPONENT SENSOR PPRA"/>
    <property type="match status" value="1"/>
</dbReference>
<keyword evidence="4" id="KW-0472">Membrane</keyword>
<keyword evidence="3" id="KW-0597">Phosphoprotein</keyword>
<dbReference type="Pfam" id="PF25487">
    <property type="entry name" value="ETR1_N"/>
    <property type="match status" value="1"/>
</dbReference>
<dbReference type="InterPro" id="IPR003661">
    <property type="entry name" value="HisK_dim/P_dom"/>
</dbReference>
<feature type="domain" description="Histidine kinase" evidence="5">
    <location>
        <begin position="163"/>
        <end position="394"/>
    </location>
</feature>
<evidence type="ECO:0000256" key="1">
    <source>
        <dbReference type="ARBA" id="ARBA00000085"/>
    </source>
</evidence>
<comment type="catalytic activity">
    <reaction evidence="1">
        <text>ATP + protein L-histidine = ADP + protein N-phospho-L-histidine.</text>
        <dbReference type="EC" id="2.7.13.3"/>
    </reaction>
</comment>
<evidence type="ECO:0000256" key="3">
    <source>
        <dbReference type="ARBA" id="ARBA00022553"/>
    </source>
</evidence>
<keyword evidence="6" id="KW-0418">Kinase</keyword>
<dbReference type="EC" id="2.7.13.3" evidence="2"/>
<sequence length="399" mass="44420">MAAPSFFDNNDFMPHGMCYLWQADILWTSVISDVLTGLAYFSITAAVIIFVKKRQDLPYPWFFLLAGSVIFLACGTSHLISAMVIWEPIYGISAIVKAITAVTSVATGIVIWFILPFFIRLPSPSMLEKKNQALQDSLNKLNLAQLSLIESKKMASLGGLVAGVAHEINTPLGISITAVSHLIDTTDELANHFILKQISSKEFSRYIEQTKLSTNLIKINLQRSADLINNFKLVAVDQSDKNLRLFQVKKYTNKILSNLHPVLEKKHCALTLKCADDITLWGDPGVLTQIITNLVMNSVIHAFENTNKRNITIEITTTEPFLLLTYTDSGCGINEQVQQKIFEPFFTTRRAKGSSGLGMHIVFNLVTQSLKGTIDCISHLGQGTQFILKFPFDTRDNST</sequence>
<gene>
    <name evidence="6" type="ORF">MTCD1_01033</name>
</gene>
<feature type="transmembrane region" description="Helical" evidence="4">
    <location>
        <begin position="62"/>
        <end position="86"/>
    </location>
</feature>
<dbReference type="SUPFAM" id="SSF55874">
    <property type="entry name" value="ATPase domain of HSP90 chaperone/DNA topoisomerase II/histidine kinase"/>
    <property type="match status" value="1"/>
</dbReference>
<dbReference type="InterPro" id="IPR058544">
    <property type="entry name" value="ETR1_N"/>
</dbReference>
<dbReference type="SUPFAM" id="SSF47384">
    <property type="entry name" value="Homodimeric domain of signal transducing histidine kinase"/>
    <property type="match status" value="1"/>
</dbReference>
<dbReference type="PRINTS" id="PR00344">
    <property type="entry name" value="BCTRLSENSOR"/>
</dbReference>
<accession>A0ABQ0MST0</accession>
<proteinExistence type="predicted"/>
<comment type="caution">
    <text evidence="6">The sequence shown here is derived from an EMBL/GenBank/DDBJ whole genome shotgun (WGS) entry which is preliminary data.</text>
</comment>
<protein>
    <recommendedName>
        <fullName evidence="2">histidine kinase</fullName>
        <ecNumber evidence="2">2.7.13.3</ecNumber>
    </recommendedName>
</protein>
<keyword evidence="6" id="KW-0808">Transferase</keyword>
<keyword evidence="4" id="KW-1133">Transmembrane helix</keyword>
<keyword evidence="7" id="KW-1185">Reference proteome</keyword>
<evidence type="ECO:0000256" key="4">
    <source>
        <dbReference type="SAM" id="Phobius"/>
    </source>
</evidence>
<dbReference type="InterPro" id="IPR003594">
    <property type="entry name" value="HATPase_dom"/>
</dbReference>
<dbReference type="InterPro" id="IPR004358">
    <property type="entry name" value="Sig_transdc_His_kin-like_C"/>
</dbReference>